<dbReference type="PROSITE" id="PS50110">
    <property type="entry name" value="RESPONSE_REGULATORY"/>
    <property type="match status" value="1"/>
</dbReference>
<dbReference type="Gene3D" id="3.40.50.2300">
    <property type="match status" value="1"/>
</dbReference>
<feature type="domain" description="Response regulatory" evidence="8">
    <location>
        <begin position="7"/>
        <end position="123"/>
    </location>
</feature>
<evidence type="ECO:0000256" key="2">
    <source>
        <dbReference type="ARBA" id="ARBA00022553"/>
    </source>
</evidence>
<dbReference type="Proteomes" id="UP000001544">
    <property type="component" value="Chromosome"/>
</dbReference>
<dbReference type="GO" id="GO:0006355">
    <property type="term" value="P:regulation of DNA-templated transcription"/>
    <property type="evidence" value="ECO:0007669"/>
    <property type="project" value="InterPro"/>
</dbReference>
<dbReference type="SUPFAM" id="SSF52172">
    <property type="entry name" value="CheY-like"/>
    <property type="match status" value="1"/>
</dbReference>
<keyword evidence="5" id="KW-0804">Transcription</keyword>
<protein>
    <submittedName>
        <fullName evidence="9">LiaR two-component response regulator</fullName>
    </submittedName>
</protein>
<dbReference type="KEGG" id="bpf:BpOF4_11565"/>
<dbReference type="HOGENOM" id="CLU_000445_90_10_9"/>
<feature type="modified residue" description="4-aspartylphosphate" evidence="6">
    <location>
        <position position="58"/>
    </location>
</feature>
<dbReference type="GO" id="GO:0005737">
    <property type="term" value="C:cytoplasm"/>
    <property type="evidence" value="ECO:0007669"/>
    <property type="project" value="UniProtKB-SubCell"/>
</dbReference>
<organism evidence="9 10">
    <name type="scientific">Alkalihalophilus pseudofirmus (strain ATCC BAA-2126 / JCM 17055 / OF4)</name>
    <name type="common">Bacillus pseudofirmus</name>
    <dbReference type="NCBI Taxonomy" id="398511"/>
    <lineage>
        <taxon>Bacteria</taxon>
        <taxon>Bacillati</taxon>
        <taxon>Bacillota</taxon>
        <taxon>Bacilli</taxon>
        <taxon>Bacillales</taxon>
        <taxon>Bacillaceae</taxon>
        <taxon>Alkalihalophilus</taxon>
    </lineage>
</organism>
<dbReference type="InterPro" id="IPR000792">
    <property type="entry name" value="Tscrpt_reg_LuxR_C"/>
</dbReference>
<proteinExistence type="predicted"/>
<dbReference type="SUPFAM" id="SSF46894">
    <property type="entry name" value="C-terminal effector domain of the bipartite response regulators"/>
    <property type="match status" value="1"/>
</dbReference>
<gene>
    <name evidence="9" type="primary">liaR</name>
    <name evidence="9" type="ordered locus">BpOF4_11565</name>
</gene>
<dbReference type="CDD" id="cd06170">
    <property type="entry name" value="LuxR_C_like"/>
    <property type="match status" value="1"/>
</dbReference>
<dbReference type="InterPro" id="IPR001789">
    <property type="entry name" value="Sig_transdc_resp-reg_receiver"/>
</dbReference>
<dbReference type="InterPro" id="IPR058245">
    <property type="entry name" value="NreC/VraR/RcsB-like_REC"/>
</dbReference>
<evidence type="ECO:0000256" key="3">
    <source>
        <dbReference type="ARBA" id="ARBA00023015"/>
    </source>
</evidence>
<dbReference type="GO" id="GO:0000160">
    <property type="term" value="P:phosphorelay signal transduction system"/>
    <property type="evidence" value="ECO:0007669"/>
    <property type="project" value="InterPro"/>
</dbReference>
<name>D3FVT4_ALKPO</name>
<evidence type="ECO:0000313" key="9">
    <source>
        <dbReference type="EMBL" id="ADC50366.1"/>
    </source>
</evidence>
<dbReference type="CDD" id="cd17535">
    <property type="entry name" value="REC_NarL-like"/>
    <property type="match status" value="1"/>
</dbReference>
<evidence type="ECO:0000256" key="4">
    <source>
        <dbReference type="ARBA" id="ARBA00023125"/>
    </source>
</evidence>
<evidence type="ECO:0000256" key="6">
    <source>
        <dbReference type="PROSITE-ProRule" id="PRU00169"/>
    </source>
</evidence>
<comment type="subcellular location">
    <subcellularLocation>
        <location evidence="1">Cytoplasm</location>
    </subcellularLocation>
</comment>
<sequence>MGNNLVKVLLVDDHEMVRMGMSAFLQTQPDIEVIGQASNGLEGVEMTKRLEPDVIVMDLVMEKMDGIEATRAIMKDKPLSKVIVLTSFIDDEKVYPVIEAGAFSYLLKTSSAKEIAQAIRQAADGEPVLASKVTNKMMNHMRSQKEKALHEELTPRELEVLKLIGVGQSNQEIAESLFIGIKTVKTHVSNILQKLALEDRTQIAIYAHRHGLVK</sequence>
<dbReference type="PRINTS" id="PR00038">
    <property type="entry name" value="HTHLUXR"/>
</dbReference>
<dbReference type="PROSITE" id="PS00622">
    <property type="entry name" value="HTH_LUXR_1"/>
    <property type="match status" value="1"/>
</dbReference>
<dbReference type="PANTHER" id="PTHR43214:SF37">
    <property type="entry name" value="TRANSCRIPTIONAL REGULATORY PROTEIN YDFI"/>
    <property type="match status" value="1"/>
</dbReference>
<dbReference type="InterPro" id="IPR016032">
    <property type="entry name" value="Sig_transdc_resp-reg_C-effctor"/>
</dbReference>
<dbReference type="PROSITE" id="PS50043">
    <property type="entry name" value="HTH_LUXR_2"/>
    <property type="match status" value="1"/>
</dbReference>
<dbReference type="SMART" id="SM00448">
    <property type="entry name" value="REC"/>
    <property type="match status" value="1"/>
</dbReference>
<dbReference type="eggNOG" id="COG2197">
    <property type="taxonomic scope" value="Bacteria"/>
</dbReference>
<dbReference type="InterPro" id="IPR011006">
    <property type="entry name" value="CheY-like_superfamily"/>
</dbReference>
<dbReference type="GO" id="GO:0003677">
    <property type="term" value="F:DNA binding"/>
    <property type="evidence" value="ECO:0007669"/>
    <property type="project" value="UniProtKB-KW"/>
</dbReference>
<dbReference type="Pfam" id="PF00196">
    <property type="entry name" value="GerE"/>
    <property type="match status" value="1"/>
</dbReference>
<dbReference type="AlphaFoldDB" id="D3FVT4"/>
<keyword evidence="10" id="KW-1185">Reference proteome</keyword>
<keyword evidence="2 6" id="KW-0597">Phosphoprotein</keyword>
<keyword evidence="3" id="KW-0805">Transcription regulation</keyword>
<evidence type="ECO:0000259" key="7">
    <source>
        <dbReference type="PROSITE" id="PS50043"/>
    </source>
</evidence>
<evidence type="ECO:0000256" key="1">
    <source>
        <dbReference type="ARBA" id="ARBA00004496"/>
    </source>
</evidence>
<dbReference type="PANTHER" id="PTHR43214">
    <property type="entry name" value="TWO-COMPONENT RESPONSE REGULATOR"/>
    <property type="match status" value="1"/>
</dbReference>
<reference evidence="9 10" key="1">
    <citation type="journal article" date="2011" name="Environ. Microbiol.">
        <title>Genome of alkaliphilic Bacillus pseudofirmus OF4 reveals adaptations that support the ability to grow in an external pH range from 7.5 to 11.4.</title>
        <authorList>
            <person name="Janto B."/>
            <person name="Ahmed A."/>
            <person name="Ito M."/>
            <person name="Liu J."/>
            <person name="Hicks D.B."/>
            <person name="Pagni S."/>
            <person name="Fackelmayer O.J."/>
            <person name="Smith T.A."/>
            <person name="Earl J."/>
            <person name="Elbourne L.D."/>
            <person name="Hassan K."/>
            <person name="Paulsen I.T."/>
            <person name="Kolsto A.B."/>
            <person name="Tourasse N.J."/>
            <person name="Ehrlich G.D."/>
            <person name="Boissy R."/>
            <person name="Ivey D.M."/>
            <person name="Li G."/>
            <person name="Xue Y."/>
            <person name="Ma Y."/>
            <person name="Hu F.Z."/>
            <person name="Krulwich T.A."/>
        </authorList>
    </citation>
    <scope>NUCLEOTIDE SEQUENCE [LARGE SCALE GENOMIC DNA]</scope>
    <source>
        <strain evidence="10">ATCC BAA-2126 / JCM 17055 / OF4</strain>
    </source>
</reference>
<keyword evidence="4" id="KW-0238">DNA-binding</keyword>
<evidence type="ECO:0000256" key="5">
    <source>
        <dbReference type="ARBA" id="ARBA00023163"/>
    </source>
</evidence>
<dbReference type="STRING" id="398511.BpOF4_11565"/>
<dbReference type="EMBL" id="CP001878">
    <property type="protein sequence ID" value="ADC50366.1"/>
    <property type="molecule type" value="Genomic_DNA"/>
</dbReference>
<feature type="domain" description="HTH luxR-type" evidence="7">
    <location>
        <begin position="146"/>
        <end position="211"/>
    </location>
</feature>
<dbReference type="SMART" id="SM00421">
    <property type="entry name" value="HTH_LUXR"/>
    <property type="match status" value="1"/>
</dbReference>
<dbReference type="Pfam" id="PF00072">
    <property type="entry name" value="Response_reg"/>
    <property type="match status" value="1"/>
</dbReference>
<accession>D3FVT4</accession>
<evidence type="ECO:0000259" key="8">
    <source>
        <dbReference type="PROSITE" id="PS50110"/>
    </source>
</evidence>
<dbReference type="InterPro" id="IPR039420">
    <property type="entry name" value="WalR-like"/>
</dbReference>
<evidence type="ECO:0000313" key="10">
    <source>
        <dbReference type="Proteomes" id="UP000001544"/>
    </source>
</evidence>